<protein>
    <submittedName>
        <fullName evidence="2">Uncharacterized protein</fullName>
    </submittedName>
</protein>
<keyword evidence="3" id="KW-1185">Reference proteome</keyword>
<organism evidence="2 3">
    <name type="scientific">Roseovarius faecimaris</name>
    <dbReference type="NCBI Taxonomy" id="2494550"/>
    <lineage>
        <taxon>Bacteria</taxon>
        <taxon>Pseudomonadati</taxon>
        <taxon>Pseudomonadota</taxon>
        <taxon>Alphaproteobacteria</taxon>
        <taxon>Rhodobacterales</taxon>
        <taxon>Roseobacteraceae</taxon>
        <taxon>Roseovarius</taxon>
    </lineage>
</organism>
<dbReference type="AlphaFoldDB" id="A0A6I6J0Z5"/>
<evidence type="ECO:0000313" key="2">
    <source>
        <dbReference type="EMBL" id="QGX98458.1"/>
    </source>
</evidence>
<dbReference type="KEGG" id="rom:EI983_09255"/>
<dbReference type="Proteomes" id="UP000428330">
    <property type="component" value="Chromosome"/>
</dbReference>
<keyword evidence="1" id="KW-0812">Transmembrane</keyword>
<keyword evidence="1" id="KW-0472">Membrane</keyword>
<accession>A0A6I6J0Z5</accession>
<dbReference type="OrthoDB" id="7874922at2"/>
<gene>
    <name evidence="2" type="ORF">EI983_09255</name>
</gene>
<dbReference type="EMBL" id="CP034348">
    <property type="protein sequence ID" value="QGX98458.1"/>
    <property type="molecule type" value="Genomic_DNA"/>
</dbReference>
<feature type="transmembrane region" description="Helical" evidence="1">
    <location>
        <begin position="57"/>
        <end position="76"/>
    </location>
</feature>
<reference evidence="3" key="1">
    <citation type="submission" date="2018-12" db="EMBL/GenBank/DDBJ databases">
        <title>Complete genome sequence of Roseovarius sp. MME-070.</title>
        <authorList>
            <person name="Nam Y.-D."/>
            <person name="Kang J."/>
            <person name="Chung W.-H."/>
            <person name="Park Y.S."/>
        </authorList>
    </citation>
    <scope>NUCLEOTIDE SEQUENCE [LARGE SCALE GENOMIC DNA]</scope>
    <source>
        <strain evidence="3">MME-070</strain>
    </source>
</reference>
<sequence>MTAPVQLPHDSHLRFVMMTDQSEPFVQKVATVLPFVMPAIGGGIGVVLVNMSNLGNPFIYISTGALLGWLVARLIAKPLEAMADRQRSKR</sequence>
<keyword evidence="1" id="KW-1133">Transmembrane helix</keyword>
<evidence type="ECO:0000256" key="1">
    <source>
        <dbReference type="SAM" id="Phobius"/>
    </source>
</evidence>
<dbReference type="RefSeq" id="WP_157707089.1">
    <property type="nucleotide sequence ID" value="NZ_CP034348.1"/>
</dbReference>
<evidence type="ECO:0000313" key="3">
    <source>
        <dbReference type="Proteomes" id="UP000428330"/>
    </source>
</evidence>
<feature type="transmembrane region" description="Helical" evidence="1">
    <location>
        <begin position="29"/>
        <end position="51"/>
    </location>
</feature>
<name>A0A6I6J0Z5_9RHOB</name>
<proteinExistence type="predicted"/>